<organism evidence="5 6">
    <name type="scientific">Candidatus Cryptobacteroides faecipullorum</name>
    <dbReference type="NCBI Taxonomy" id="2840764"/>
    <lineage>
        <taxon>Bacteria</taxon>
        <taxon>Pseudomonadati</taxon>
        <taxon>Bacteroidota</taxon>
        <taxon>Bacteroidia</taxon>
        <taxon>Bacteroidales</taxon>
        <taxon>Candidatus Cryptobacteroides</taxon>
    </lineage>
</organism>
<accession>A0A9D9I5U5</accession>
<keyword evidence="1" id="KW-0805">Transcription regulation</keyword>
<dbReference type="PROSITE" id="PS01124">
    <property type="entry name" value="HTH_ARAC_FAMILY_2"/>
    <property type="match status" value="1"/>
</dbReference>
<feature type="domain" description="HTH araC/xylS-type" evidence="4">
    <location>
        <begin position="193"/>
        <end position="291"/>
    </location>
</feature>
<keyword evidence="2" id="KW-0238">DNA-binding</keyword>
<protein>
    <submittedName>
        <fullName evidence="5">Helix-turn-helix transcriptional regulator</fullName>
    </submittedName>
</protein>
<sequence length="302" mass="34822">MQYLNTQQLSSYTADTKKFGSSFMLFDADDIRRFSEYRFIGSRAIIFVCSGTLEIFINGNRHVLGEGNYSDIMDGTMFYFGEVSPDAEAYCIFTTKSFMLDSLQGVMPERENYLFRILSNPVLSFVNSRRKNYIVLQLRLLCGILSDTLHRHREDMVKLYFKALTLELSDALASQKKESFDLRRIGKREILIASFIDLVWKHLKDTREVSFYARELCITHKHLSRVVKEITGKTPHEIIAGETLAMAVQLLQNNNLLIQQVADILHFSDQAAFSKFFKKYVGMSPVEYRKVYYDNPADAGGR</sequence>
<dbReference type="PANTHER" id="PTHR43280:SF32">
    <property type="entry name" value="TRANSCRIPTIONAL REGULATORY PROTEIN"/>
    <property type="match status" value="1"/>
</dbReference>
<keyword evidence="3" id="KW-0804">Transcription</keyword>
<proteinExistence type="predicted"/>
<dbReference type="EMBL" id="JADIMH010000005">
    <property type="protein sequence ID" value="MBO8466210.1"/>
    <property type="molecule type" value="Genomic_DNA"/>
</dbReference>
<dbReference type="GO" id="GO:0003700">
    <property type="term" value="F:DNA-binding transcription factor activity"/>
    <property type="evidence" value="ECO:0007669"/>
    <property type="project" value="InterPro"/>
</dbReference>
<evidence type="ECO:0000256" key="2">
    <source>
        <dbReference type="ARBA" id="ARBA00023125"/>
    </source>
</evidence>
<name>A0A9D9I5U5_9BACT</name>
<dbReference type="AlphaFoldDB" id="A0A9D9I5U5"/>
<reference evidence="5" key="2">
    <citation type="journal article" date="2021" name="PeerJ">
        <title>Extensive microbial diversity within the chicken gut microbiome revealed by metagenomics and culture.</title>
        <authorList>
            <person name="Gilroy R."/>
            <person name="Ravi A."/>
            <person name="Getino M."/>
            <person name="Pursley I."/>
            <person name="Horton D.L."/>
            <person name="Alikhan N.F."/>
            <person name="Baker D."/>
            <person name="Gharbi K."/>
            <person name="Hall N."/>
            <person name="Watson M."/>
            <person name="Adriaenssens E.M."/>
            <person name="Foster-Nyarko E."/>
            <person name="Jarju S."/>
            <person name="Secka A."/>
            <person name="Antonio M."/>
            <person name="Oren A."/>
            <person name="Chaudhuri R.R."/>
            <person name="La Ragione R."/>
            <person name="Hildebrand F."/>
            <person name="Pallen M.J."/>
        </authorList>
    </citation>
    <scope>NUCLEOTIDE SEQUENCE</scope>
    <source>
        <strain evidence="5">B1-15692</strain>
    </source>
</reference>
<comment type="caution">
    <text evidence="5">The sequence shown here is derived from an EMBL/GenBank/DDBJ whole genome shotgun (WGS) entry which is preliminary data.</text>
</comment>
<dbReference type="Gene3D" id="1.10.10.60">
    <property type="entry name" value="Homeodomain-like"/>
    <property type="match status" value="1"/>
</dbReference>
<dbReference type="InterPro" id="IPR009057">
    <property type="entry name" value="Homeodomain-like_sf"/>
</dbReference>
<evidence type="ECO:0000256" key="1">
    <source>
        <dbReference type="ARBA" id="ARBA00023015"/>
    </source>
</evidence>
<evidence type="ECO:0000256" key="3">
    <source>
        <dbReference type="ARBA" id="ARBA00023163"/>
    </source>
</evidence>
<evidence type="ECO:0000313" key="6">
    <source>
        <dbReference type="Proteomes" id="UP000823660"/>
    </source>
</evidence>
<evidence type="ECO:0000313" key="5">
    <source>
        <dbReference type="EMBL" id="MBO8466210.1"/>
    </source>
</evidence>
<dbReference type="SUPFAM" id="SSF46689">
    <property type="entry name" value="Homeodomain-like"/>
    <property type="match status" value="1"/>
</dbReference>
<evidence type="ECO:0000259" key="4">
    <source>
        <dbReference type="PROSITE" id="PS01124"/>
    </source>
</evidence>
<dbReference type="PANTHER" id="PTHR43280">
    <property type="entry name" value="ARAC-FAMILY TRANSCRIPTIONAL REGULATOR"/>
    <property type="match status" value="1"/>
</dbReference>
<dbReference type="SMART" id="SM00342">
    <property type="entry name" value="HTH_ARAC"/>
    <property type="match status" value="1"/>
</dbReference>
<dbReference type="InterPro" id="IPR018060">
    <property type="entry name" value="HTH_AraC"/>
</dbReference>
<dbReference type="Pfam" id="PF12833">
    <property type="entry name" value="HTH_18"/>
    <property type="match status" value="1"/>
</dbReference>
<dbReference type="GO" id="GO:0043565">
    <property type="term" value="F:sequence-specific DNA binding"/>
    <property type="evidence" value="ECO:0007669"/>
    <property type="project" value="InterPro"/>
</dbReference>
<reference evidence="5" key="1">
    <citation type="submission" date="2020-10" db="EMBL/GenBank/DDBJ databases">
        <authorList>
            <person name="Gilroy R."/>
        </authorList>
    </citation>
    <scope>NUCLEOTIDE SEQUENCE</scope>
    <source>
        <strain evidence="5">B1-15692</strain>
    </source>
</reference>
<dbReference type="Proteomes" id="UP000823660">
    <property type="component" value="Unassembled WGS sequence"/>
</dbReference>
<gene>
    <name evidence="5" type="ORF">IAB99_00405</name>
</gene>